<dbReference type="GO" id="GO:0004527">
    <property type="term" value="F:exonuclease activity"/>
    <property type="evidence" value="ECO:0007669"/>
    <property type="project" value="UniProtKB-KW"/>
</dbReference>
<dbReference type="SUPFAM" id="SSF56281">
    <property type="entry name" value="Metallo-hydrolase/oxidoreductase"/>
    <property type="match status" value="1"/>
</dbReference>
<organism evidence="1 2">
    <name type="scientific">Sphingobacterium thermophilum</name>
    <dbReference type="NCBI Taxonomy" id="768534"/>
    <lineage>
        <taxon>Bacteria</taxon>
        <taxon>Pseudomonadati</taxon>
        <taxon>Bacteroidota</taxon>
        <taxon>Sphingobacteriia</taxon>
        <taxon>Sphingobacteriales</taxon>
        <taxon>Sphingobacteriaceae</taxon>
        <taxon>Sphingobacterium</taxon>
    </lineage>
</organism>
<proteinExistence type="predicted"/>
<reference evidence="2" key="1">
    <citation type="journal article" date="2019" name="Int. J. Syst. Evol. Microbiol.">
        <title>The Global Catalogue of Microorganisms (GCM) 10K type strain sequencing project: providing services to taxonomists for standard genome sequencing and annotation.</title>
        <authorList>
            <consortium name="The Broad Institute Genomics Platform"/>
            <consortium name="The Broad Institute Genome Sequencing Center for Infectious Disease"/>
            <person name="Wu L."/>
            <person name="Ma J."/>
        </authorList>
    </citation>
    <scope>NUCLEOTIDE SEQUENCE [LARGE SCALE GENOMIC DNA]</scope>
    <source>
        <strain evidence="2">JCM 17858</strain>
    </source>
</reference>
<keyword evidence="1" id="KW-0378">Hydrolase</keyword>
<dbReference type="PANTHER" id="PTHR11203:SF49">
    <property type="entry name" value="BLL1145 PROTEIN"/>
    <property type="match status" value="1"/>
</dbReference>
<keyword evidence="1" id="KW-0269">Exonuclease</keyword>
<name>A0ABP8QV91_9SPHI</name>
<dbReference type="InterPro" id="IPR050698">
    <property type="entry name" value="MBL"/>
</dbReference>
<keyword evidence="1" id="KW-0540">Nuclease</keyword>
<dbReference type="InterPro" id="IPR036866">
    <property type="entry name" value="RibonucZ/Hydroxyglut_hydro"/>
</dbReference>
<comment type="caution">
    <text evidence="1">The sequence shown here is derived from an EMBL/GenBank/DDBJ whole genome shotgun (WGS) entry which is preliminary data.</text>
</comment>
<dbReference type="Gene3D" id="3.60.15.10">
    <property type="entry name" value="Ribonuclease Z/Hydroxyacylglutathione hydrolase-like"/>
    <property type="match status" value="1"/>
</dbReference>
<dbReference type="EMBL" id="BAABGR010000004">
    <property type="protein sequence ID" value="GAA4510968.1"/>
    <property type="molecule type" value="Genomic_DNA"/>
</dbReference>
<dbReference type="GO" id="GO:0016874">
    <property type="term" value="F:ligase activity"/>
    <property type="evidence" value="ECO:0007669"/>
    <property type="project" value="UniProtKB-KW"/>
</dbReference>
<dbReference type="RefSeq" id="WP_345063756.1">
    <property type="nucleotide sequence ID" value="NZ_BAABGR010000004.1"/>
</dbReference>
<keyword evidence="2" id="KW-1185">Reference proteome</keyword>
<sequence length="323" mass="37583">MANKDILEDFIIEDEFGFYCAYGDFYIDPKYPVTTAVISHAHGDHAVPGHAYIFATAPTAAFMQYRFVQQPIKSYHIKQFKEKFYIGEVEIEFIPAGHILGSAQIVMTYRGVRYLYTGDYKLQEDRTCEPIGYMQADVLITETTFANPEIVHPDPVEEIKKLNTTSLNIMLGCYSLGKAQRLTYLINIHCPDKKVYTHHSITPIHRLYDSLGFVKLNYEIYNRKILKEGQHKVYLVPPIAFNSYFRAKNIVRVFASGWERLQHANDMSLYISDHIDWRELNIYISKVQPREIWTVHGDGSLLKEHYADKIIVRNIFKKKRITV</sequence>
<evidence type="ECO:0000313" key="1">
    <source>
        <dbReference type="EMBL" id="GAA4510968.1"/>
    </source>
</evidence>
<dbReference type="PANTHER" id="PTHR11203">
    <property type="entry name" value="CLEAVAGE AND POLYADENYLATION SPECIFICITY FACTOR FAMILY MEMBER"/>
    <property type="match status" value="1"/>
</dbReference>
<protein>
    <submittedName>
        <fullName evidence="1">Ligase-associated DNA damage response exonuclease</fullName>
    </submittedName>
</protein>
<gene>
    <name evidence="1" type="ORF">GCM10023173_03100</name>
</gene>
<accession>A0ABP8QV91</accession>
<evidence type="ECO:0000313" key="2">
    <source>
        <dbReference type="Proteomes" id="UP001500394"/>
    </source>
</evidence>
<dbReference type="Proteomes" id="UP001500394">
    <property type="component" value="Unassembled WGS sequence"/>
</dbReference>
<keyword evidence="1" id="KW-0436">Ligase</keyword>